<reference evidence="1" key="1">
    <citation type="submission" date="2022-11" db="EMBL/GenBank/DDBJ databases">
        <title>Genome Sequence of Cubamyces cubensis.</title>
        <authorList>
            <person name="Buettner E."/>
        </authorList>
    </citation>
    <scope>NUCLEOTIDE SEQUENCE</scope>
    <source>
        <strain evidence="1">MPL-01</strain>
    </source>
</reference>
<name>A0AAD7X434_9APHY</name>
<evidence type="ECO:0000313" key="2">
    <source>
        <dbReference type="Proteomes" id="UP001215151"/>
    </source>
</evidence>
<gene>
    <name evidence="1" type="ORF">ONZ51_g13471</name>
</gene>
<comment type="caution">
    <text evidence="1">The sequence shown here is derived from an EMBL/GenBank/DDBJ whole genome shotgun (WGS) entry which is preliminary data.</text>
</comment>
<evidence type="ECO:0000313" key="1">
    <source>
        <dbReference type="EMBL" id="KAJ8453668.1"/>
    </source>
</evidence>
<dbReference type="AlphaFoldDB" id="A0AAD7X434"/>
<protein>
    <submittedName>
        <fullName evidence="1">Uncharacterized protein</fullName>
    </submittedName>
</protein>
<sequence>MNLEAAERTLETAKACAVSLRFFCQARQMSSYLVRISGRAARASTLRVYDFEVSTGDPFAKLEDAKDTPGPRASRCLLGGVVMGSTIHAYSLAGGRSRDITPQGNVLECSEDFGPPTLLDVLMAEGDMTRTGSLCHQCRQRLSREGIRTFLVHAYEGWLRDMPDSASKVALAFSLRGPLHTALPLEESEQQN</sequence>
<proteinExistence type="predicted"/>
<accession>A0AAD7X434</accession>
<keyword evidence="2" id="KW-1185">Reference proteome</keyword>
<dbReference type="EMBL" id="JAPEVG010001208">
    <property type="protein sequence ID" value="KAJ8453668.1"/>
    <property type="molecule type" value="Genomic_DNA"/>
</dbReference>
<organism evidence="1 2">
    <name type="scientific">Trametes cubensis</name>
    <dbReference type="NCBI Taxonomy" id="1111947"/>
    <lineage>
        <taxon>Eukaryota</taxon>
        <taxon>Fungi</taxon>
        <taxon>Dikarya</taxon>
        <taxon>Basidiomycota</taxon>
        <taxon>Agaricomycotina</taxon>
        <taxon>Agaricomycetes</taxon>
        <taxon>Polyporales</taxon>
        <taxon>Polyporaceae</taxon>
        <taxon>Trametes</taxon>
    </lineage>
</organism>
<dbReference type="Proteomes" id="UP001215151">
    <property type="component" value="Unassembled WGS sequence"/>
</dbReference>